<dbReference type="InterPro" id="IPR050275">
    <property type="entry name" value="PGM_Phosphatase"/>
</dbReference>
<feature type="binding site" evidence="4">
    <location>
        <begin position="9"/>
        <end position="16"/>
    </location>
    <ligand>
        <name>substrate</name>
    </ligand>
</feature>
<dbReference type="OrthoDB" id="9781415at2"/>
<dbReference type="EMBL" id="LHPJ01000008">
    <property type="protein sequence ID" value="KOO03168.1"/>
    <property type="molecule type" value="Genomic_DNA"/>
</dbReference>
<sequence length="200" mass="22271">MTRKIFVLRHGQTQFNAEQKLQGHCNSPLTPKGVAQAHGVGATLSEYLKGRTYTVYASPLGRAVQTANIVCEEVGHSSSKIIEDDRLKEFSLGEWEQTTIPSLVEANPDLLSDRDWYLKAPNAESYQSVKSRLQSWLSDLPETGDIVVVSHALTGAVLRGTLLNMTYEQVWQQDLPQDAFFMIENNTMTRVDCLVELSAA</sequence>
<dbReference type="AlphaFoldDB" id="A0A0M0HN93"/>
<organism evidence="5 6">
    <name type="scientific">Vibrio nereis</name>
    <dbReference type="NCBI Taxonomy" id="693"/>
    <lineage>
        <taxon>Bacteria</taxon>
        <taxon>Pseudomonadati</taxon>
        <taxon>Pseudomonadota</taxon>
        <taxon>Gammaproteobacteria</taxon>
        <taxon>Vibrionales</taxon>
        <taxon>Vibrionaceae</taxon>
        <taxon>Vibrio</taxon>
    </lineage>
</organism>
<dbReference type="RefSeq" id="WP_053395952.1">
    <property type="nucleotide sequence ID" value="NZ_LHPJ01000008.1"/>
</dbReference>
<dbReference type="Gene3D" id="3.40.50.1240">
    <property type="entry name" value="Phosphoglycerate mutase-like"/>
    <property type="match status" value="1"/>
</dbReference>
<name>A0A0M0HN93_VIBNE</name>
<dbReference type="Pfam" id="PF00300">
    <property type="entry name" value="His_Phos_1"/>
    <property type="match status" value="1"/>
</dbReference>
<dbReference type="Proteomes" id="UP000037515">
    <property type="component" value="Unassembled WGS sequence"/>
</dbReference>
<dbReference type="InterPro" id="IPR029033">
    <property type="entry name" value="His_PPase_superfam"/>
</dbReference>
<dbReference type="PROSITE" id="PS00175">
    <property type="entry name" value="PG_MUTASE"/>
    <property type="match status" value="1"/>
</dbReference>
<keyword evidence="6" id="KW-1185">Reference proteome</keyword>
<gene>
    <name evidence="5" type="ORF">AKJ17_11475</name>
</gene>
<evidence type="ECO:0000256" key="1">
    <source>
        <dbReference type="ARBA" id="ARBA00023152"/>
    </source>
</evidence>
<feature type="active site" description="Proton donor/acceptor" evidence="3">
    <location>
        <position position="89"/>
    </location>
</feature>
<keyword evidence="1" id="KW-0324">Glycolysis</keyword>
<evidence type="ECO:0000256" key="4">
    <source>
        <dbReference type="PIRSR" id="PIRSR613078-2"/>
    </source>
</evidence>
<evidence type="ECO:0000313" key="5">
    <source>
        <dbReference type="EMBL" id="KOO03168.1"/>
    </source>
</evidence>
<evidence type="ECO:0000313" key="6">
    <source>
        <dbReference type="Proteomes" id="UP000037515"/>
    </source>
</evidence>
<dbReference type="PANTHER" id="PTHR48100:SF1">
    <property type="entry name" value="HISTIDINE PHOSPHATASE FAMILY PROTEIN-RELATED"/>
    <property type="match status" value="1"/>
</dbReference>
<dbReference type="SUPFAM" id="SSF53254">
    <property type="entry name" value="Phosphoglycerate mutase-like"/>
    <property type="match status" value="1"/>
</dbReference>
<dbReference type="STRING" id="693.AKJ17_11475"/>
<dbReference type="GO" id="GO:0005737">
    <property type="term" value="C:cytoplasm"/>
    <property type="evidence" value="ECO:0007669"/>
    <property type="project" value="TreeGrafter"/>
</dbReference>
<dbReference type="CDD" id="cd07067">
    <property type="entry name" value="HP_PGM_like"/>
    <property type="match status" value="1"/>
</dbReference>
<dbReference type="InterPro" id="IPR013078">
    <property type="entry name" value="His_Pase_superF_clade-1"/>
</dbReference>
<accession>A0A0M0HN93</accession>
<keyword evidence="2" id="KW-0413">Isomerase</keyword>
<dbReference type="PIRSF" id="PIRSF000709">
    <property type="entry name" value="6PFK_2-Ptase"/>
    <property type="match status" value="1"/>
</dbReference>
<dbReference type="PATRIC" id="fig|693.5.peg.2350"/>
<evidence type="ECO:0000256" key="3">
    <source>
        <dbReference type="PIRSR" id="PIRSR613078-1"/>
    </source>
</evidence>
<evidence type="ECO:0000256" key="2">
    <source>
        <dbReference type="ARBA" id="ARBA00023235"/>
    </source>
</evidence>
<proteinExistence type="predicted"/>
<feature type="binding site" evidence="4">
    <location>
        <position position="62"/>
    </location>
    <ligand>
        <name>substrate</name>
    </ligand>
</feature>
<reference evidence="6" key="1">
    <citation type="submission" date="2015-08" db="EMBL/GenBank/DDBJ databases">
        <title>Vibrio galatheae sp. nov., a novel member of the Vibrionaceae family isolated from the Solomon Islands.</title>
        <authorList>
            <person name="Giubergia S."/>
            <person name="Machado H."/>
            <person name="Mateiu R.V."/>
            <person name="Gram L."/>
        </authorList>
    </citation>
    <scope>NUCLEOTIDE SEQUENCE [LARGE SCALE GENOMIC DNA]</scope>
    <source>
        <strain evidence="6">DSM 19584</strain>
    </source>
</reference>
<dbReference type="GO" id="GO:0016791">
    <property type="term" value="F:phosphatase activity"/>
    <property type="evidence" value="ECO:0007669"/>
    <property type="project" value="TreeGrafter"/>
</dbReference>
<feature type="active site" description="Tele-phosphohistidine intermediate" evidence="3">
    <location>
        <position position="10"/>
    </location>
</feature>
<comment type="caution">
    <text evidence="5">The sequence shown here is derived from an EMBL/GenBank/DDBJ whole genome shotgun (WGS) entry which is preliminary data.</text>
</comment>
<dbReference type="InterPro" id="IPR001345">
    <property type="entry name" value="PG/BPGM_mutase_AS"/>
</dbReference>
<dbReference type="PANTHER" id="PTHR48100">
    <property type="entry name" value="BROAD-SPECIFICITY PHOSPHATASE YOR283W-RELATED"/>
    <property type="match status" value="1"/>
</dbReference>
<dbReference type="SMART" id="SM00855">
    <property type="entry name" value="PGAM"/>
    <property type="match status" value="1"/>
</dbReference>
<protein>
    <submittedName>
        <fullName evidence="5">Phosphoglycerate mutase</fullName>
    </submittedName>
</protein>